<dbReference type="Proteomes" id="UP000613208">
    <property type="component" value="Unassembled WGS sequence"/>
</dbReference>
<gene>
    <name evidence="7" type="ORF">ANBU17_04630</name>
</gene>
<evidence type="ECO:0000256" key="4">
    <source>
        <dbReference type="ARBA" id="ARBA00022643"/>
    </source>
</evidence>
<dbReference type="SUPFAM" id="SSF55469">
    <property type="entry name" value="FMN-dependent nitroreductase-like"/>
    <property type="match status" value="1"/>
</dbReference>
<comment type="similarity">
    <text evidence="2">Belongs to the nitroreductase family.</text>
</comment>
<keyword evidence="8" id="KW-1185">Reference proteome</keyword>
<dbReference type="AlphaFoldDB" id="A0A916Q7R6"/>
<evidence type="ECO:0000259" key="6">
    <source>
        <dbReference type="Pfam" id="PF14512"/>
    </source>
</evidence>
<proteinExistence type="inferred from homology"/>
<evidence type="ECO:0000313" key="8">
    <source>
        <dbReference type="Proteomes" id="UP000613208"/>
    </source>
</evidence>
<dbReference type="Pfam" id="PF14512">
    <property type="entry name" value="TM1586_NiRdase"/>
    <property type="match status" value="1"/>
</dbReference>
<keyword evidence="3" id="KW-0285">Flavoprotein</keyword>
<dbReference type="InterPro" id="IPR000415">
    <property type="entry name" value="Nitroreductase-like"/>
</dbReference>
<dbReference type="PANTHER" id="PTHR43673:SF2">
    <property type="entry name" value="NITROREDUCTASE"/>
    <property type="match status" value="1"/>
</dbReference>
<accession>A0A916Q7R6</accession>
<evidence type="ECO:0000256" key="2">
    <source>
        <dbReference type="ARBA" id="ARBA00007118"/>
    </source>
</evidence>
<feature type="domain" description="Putative nitroreductase TM1586" evidence="6">
    <location>
        <begin position="2"/>
        <end position="214"/>
    </location>
</feature>
<evidence type="ECO:0000256" key="1">
    <source>
        <dbReference type="ARBA" id="ARBA00001917"/>
    </source>
</evidence>
<evidence type="ECO:0000256" key="5">
    <source>
        <dbReference type="ARBA" id="ARBA00023002"/>
    </source>
</evidence>
<dbReference type="PANTHER" id="PTHR43673">
    <property type="entry name" value="NAD(P)H NITROREDUCTASE YDGI-RELATED"/>
    <property type="match status" value="1"/>
</dbReference>
<keyword evidence="5" id="KW-0560">Oxidoreductase</keyword>
<evidence type="ECO:0000313" key="7">
    <source>
        <dbReference type="EMBL" id="GFO84116.1"/>
    </source>
</evidence>
<sequence length="225" mass="25100">MNLLDAIQTRHSVRSYTDQKIEGTVKDELSSFLQECNQASGLHMQLVLNEPKAFSSFMARFGKFSGVSSYIAIAGKKDNSAEELCGYYGEKVVLKAQHLGLNTCWAAMTYNKIKTAYKLEKDEKIYMVIAIGYGKHQGTPHKSKSAQDVSNLSDASPEWFRNGVEAALLAPTAMNQQKFYFTLNEDQTVSAKSGIGFYSKTDLGIVKYHFEIGAGTENFQWRTDS</sequence>
<organism evidence="7 8">
    <name type="scientific">Anaerostipes butyraticus</name>
    <dbReference type="NCBI Taxonomy" id="645466"/>
    <lineage>
        <taxon>Bacteria</taxon>
        <taxon>Bacillati</taxon>
        <taxon>Bacillota</taxon>
        <taxon>Clostridia</taxon>
        <taxon>Lachnospirales</taxon>
        <taxon>Lachnospiraceae</taxon>
        <taxon>Anaerostipes</taxon>
    </lineage>
</organism>
<dbReference type="InterPro" id="IPR029478">
    <property type="entry name" value="TM1586_NiRdase"/>
</dbReference>
<dbReference type="CDD" id="cd02062">
    <property type="entry name" value="Nitro_FMN_reductase"/>
    <property type="match status" value="1"/>
</dbReference>
<dbReference type="RefSeq" id="WP_201309870.1">
    <property type="nucleotide sequence ID" value="NZ_BLYI01000009.1"/>
</dbReference>
<name>A0A916Q7R6_9FIRM</name>
<dbReference type="Gene3D" id="3.40.109.30">
    <property type="entry name" value="putative nitroreductase (tm1586), domain 2"/>
    <property type="match status" value="1"/>
</dbReference>
<evidence type="ECO:0000256" key="3">
    <source>
        <dbReference type="ARBA" id="ARBA00022630"/>
    </source>
</evidence>
<dbReference type="EMBL" id="BLYI01000009">
    <property type="protein sequence ID" value="GFO84116.1"/>
    <property type="molecule type" value="Genomic_DNA"/>
</dbReference>
<comment type="cofactor">
    <cofactor evidence="1">
        <name>FMN</name>
        <dbReference type="ChEBI" id="CHEBI:58210"/>
    </cofactor>
</comment>
<comment type="caution">
    <text evidence="7">The sequence shown here is derived from an EMBL/GenBank/DDBJ whole genome shotgun (WGS) entry which is preliminary data.</text>
</comment>
<reference evidence="7" key="1">
    <citation type="submission" date="2020-06" db="EMBL/GenBank/DDBJ databases">
        <title>Characterization of fructooligosaccharide metabolism and fructooligosaccharide-degrading enzymes in human commensal butyrate producers.</title>
        <authorList>
            <person name="Tanno H."/>
            <person name="Fujii T."/>
            <person name="Hirano K."/>
            <person name="Maeno S."/>
            <person name="Tonozuka T."/>
            <person name="Sakamoto M."/>
            <person name="Ohkuma M."/>
            <person name="Tochio T."/>
            <person name="Endo A."/>
        </authorList>
    </citation>
    <scope>NUCLEOTIDE SEQUENCE</scope>
    <source>
        <strain evidence="7">JCM 17466</strain>
    </source>
</reference>
<keyword evidence="4" id="KW-0288">FMN</keyword>
<protein>
    <submittedName>
        <fullName evidence="7">Nitroreductase</fullName>
    </submittedName>
</protein>
<dbReference type="GO" id="GO:0016491">
    <property type="term" value="F:oxidoreductase activity"/>
    <property type="evidence" value="ECO:0007669"/>
    <property type="project" value="UniProtKB-KW"/>
</dbReference>
<dbReference type="Gene3D" id="3.40.109.10">
    <property type="entry name" value="NADH Oxidase"/>
    <property type="match status" value="1"/>
</dbReference>